<dbReference type="GeneID" id="106601478"/>
<dbReference type="SMART" id="SM00355">
    <property type="entry name" value="ZnF_C2H2"/>
    <property type="match status" value="4"/>
</dbReference>
<feature type="region of interest" description="Disordered" evidence="7">
    <location>
        <begin position="1"/>
        <end position="27"/>
    </location>
</feature>
<accession>A0ABM3ELY2</accession>
<evidence type="ECO:0000256" key="5">
    <source>
        <dbReference type="ARBA" id="ARBA00023242"/>
    </source>
</evidence>
<keyword evidence="1" id="KW-0479">Metal-binding</keyword>
<feature type="domain" description="C2H2-type" evidence="8">
    <location>
        <begin position="146"/>
        <end position="173"/>
    </location>
</feature>
<name>A0ABM3ELY2_SALSA</name>
<proteinExistence type="predicted"/>
<feature type="domain" description="C2H2-type" evidence="8">
    <location>
        <begin position="174"/>
        <end position="201"/>
    </location>
</feature>
<keyword evidence="9" id="KW-1185">Reference proteome</keyword>
<dbReference type="PANTHER" id="PTHR14003:SF23">
    <property type="entry name" value="ZINC FINGER PROTEIN 143"/>
    <property type="match status" value="1"/>
</dbReference>
<evidence type="ECO:0000259" key="8">
    <source>
        <dbReference type="PROSITE" id="PS50157"/>
    </source>
</evidence>
<evidence type="ECO:0000256" key="4">
    <source>
        <dbReference type="ARBA" id="ARBA00022833"/>
    </source>
</evidence>
<sequence>MYNTSCGHQDRASPSPSTLPESPAYNSPGSALLLGLKRVSVGLVDCRTTPGQSVTVREGHEEGDGDLISSRDSPNRRSLSGRGLSSGALQPHHVADKTEKSLSRSEHLKKHQQRRIGKKPHHCCSECGKSFTSQSGFIIHTAEKPYCCSQCGKCFAASNTFRSHLRIHKGERPYPCLDCGERFSYLGALNIHLRTHTGEKPHSCDQCGKSFSQSGTLNSHQRTHRRETL</sequence>
<dbReference type="SUPFAM" id="SSF57667">
    <property type="entry name" value="beta-beta-alpha zinc fingers"/>
    <property type="match status" value="3"/>
</dbReference>
<feature type="domain" description="C2H2-type" evidence="8">
    <location>
        <begin position="202"/>
        <end position="229"/>
    </location>
</feature>
<dbReference type="Gene3D" id="3.30.160.60">
    <property type="entry name" value="Classic Zinc Finger"/>
    <property type="match status" value="4"/>
</dbReference>
<keyword evidence="3 6" id="KW-0863">Zinc-finger</keyword>
<dbReference type="Pfam" id="PF13912">
    <property type="entry name" value="zf-C2H2_6"/>
    <property type="match status" value="1"/>
</dbReference>
<evidence type="ECO:0000256" key="2">
    <source>
        <dbReference type="ARBA" id="ARBA00022737"/>
    </source>
</evidence>
<feature type="region of interest" description="Disordered" evidence="7">
    <location>
        <begin position="52"/>
        <end position="114"/>
    </location>
</feature>
<gene>
    <name evidence="10" type="primary">LOC106601478</name>
</gene>
<evidence type="ECO:0000256" key="6">
    <source>
        <dbReference type="PROSITE-ProRule" id="PRU00042"/>
    </source>
</evidence>
<feature type="compositionally biased region" description="Basic and acidic residues" evidence="7">
    <location>
        <begin position="93"/>
        <end position="106"/>
    </location>
</feature>
<dbReference type="PANTHER" id="PTHR14003">
    <property type="entry name" value="TRANSCRIPTIONAL REPRESSOR PROTEIN YY"/>
    <property type="match status" value="1"/>
</dbReference>
<dbReference type="InterPro" id="IPR036236">
    <property type="entry name" value="Znf_C2H2_sf"/>
</dbReference>
<protein>
    <submittedName>
        <fullName evidence="10">Zinc finger protein 239-like</fullName>
    </submittedName>
</protein>
<evidence type="ECO:0000313" key="10">
    <source>
        <dbReference type="RefSeq" id="XP_045572034.1"/>
    </source>
</evidence>
<feature type="compositionally biased region" description="Low complexity" evidence="7">
    <location>
        <begin position="76"/>
        <end position="89"/>
    </location>
</feature>
<dbReference type="Proteomes" id="UP001652741">
    <property type="component" value="Chromosome ssa03"/>
</dbReference>
<dbReference type="RefSeq" id="XP_045572034.1">
    <property type="nucleotide sequence ID" value="XM_045716078.1"/>
</dbReference>
<evidence type="ECO:0000256" key="7">
    <source>
        <dbReference type="SAM" id="MobiDB-lite"/>
    </source>
</evidence>
<evidence type="ECO:0000256" key="3">
    <source>
        <dbReference type="ARBA" id="ARBA00022771"/>
    </source>
</evidence>
<evidence type="ECO:0000313" key="9">
    <source>
        <dbReference type="Proteomes" id="UP001652741"/>
    </source>
</evidence>
<reference evidence="10" key="1">
    <citation type="submission" date="2025-08" db="UniProtKB">
        <authorList>
            <consortium name="RefSeq"/>
        </authorList>
    </citation>
    <scope>IDENTIFICATION</scope>
</reference>
<keyword evidence="5" id="KW-0539">Nucleus</keyword>
<keyword evidence="4" id="KW-0862">Zinc</keyword>
<feature type="domain" description="C2H2-type" evidence="8">
    <location>
        <begin position="122"/>
        <end position="140"/>
    </location>
</feature>
<organism evidence="9 10">
    <name type="scientific">Salmo salar</name>
    <name type="common">Atlantic salmon</name>
    <dbReference type="NCBI Taxonomy" id="8030"/>
    <lineage>
        <taxon>Eukaryota</taxon>
        <taxon>Metazoa</taxon>
        <taxon>Chordata</taxon>
        <taxon>Craniata</taxon>
        <taxon>Vertebrata</taxon>
        <taxon>Euteleostomi</taxon>
        <taxon>Actinopterygii</taxon>
        <taxon>Neopterygii</taxon>
        <taxon>Teleostei</taxon>
        <taxon>Protacanthopterygii</taxon>
        <taxon>Salmoniformes</taxon>
        <taxon>Salmonidae</taxon>
        <taxon>Salmoninae</taxon>
        <taxon>Salmo</taxon>
    </lineage>
</organism>
<dbReference type="PROSITE" id="PS50157">
    <property type="entry name" value="ZINC_FINGER_C2H2_2"/>
    <property type="match status" value="4"/>
</dbReference>
<keyword evidence="2" id="KW-0677">Repeat</keyword>
<evidence type="ECO:0000256" key="1">
    <source>
        <dbReference type="ARBA" id="ARBA00022723"/>
    </source>
</evidence>
<dbReference type="Pfam" id="PF00096">
    <property type="entry name" value="zf-C2H2"/>
    <property type="match status" value="2"/>
</dbReference>
<dbReference type="PROSITE" id="PS00028">
    <property type="entry name" value="ZINC_FINGER_C2H2_1"/>
    <property type="match status" value="3"/>
</dbReference>
<dbReference type="InterPro" id="IPR013087">
    <property type="entry name" value="Znf_C2H2_type"/>
</dbReference>